<dbReference type="InterPro" id="IPR020622">
    <property type="entry name" value="Ala_racemase_pyridoxalP-BS"/>
</dbReference>
<sequence>METNYRPTKAIIDLTAIDHNLRNLKERANGAALMAVVKADAYGHGVLEVARQALKSGASMLAVATPDEALYLRQNHIDAELLVLGASPVNFIEAAIKHDVNLTAYSMEWLNAAAQELGAIIGSSPLKIHLKFDTGMRRIGIQPEEAEAAFEFVGGHPFEVEGLYTHFATADEAENPLFLKQVERINAIKEKWNGGNLIFHVSNSAAAIMHPELAYDAVRIGISMYGIAPSGFVKHEMPFELKQAMSLETEIVHVKKVMKGETLSYGATYTCPEDEWIGTLPIGYADGLIRGLQGQEVLVDGKRMPIVGRICMDQCMIRLTGEFPVGEKVQLLGSQKGNAILIDEWAEKLGTIPYEIPCILTKRVPRLYIGV</sequence>
<feature type="modified residue" description="N6-(pyridoxal phosphate)lysine" evidence="4">
    <location>
        <position position="38"/>
    </location>
</feature>
<protein>
    <recommendedName>
        <fullName evidence="4">Alanine racemase</fullName>
        <ecNumber evidence="4">5.1.1.1</ecNumber>
    </recommendedName>
</protein>
<keyword evidence="7" id="KW-1185">Reference proteome</keyword>
<dbReference type="Gene3D" id="2.40.37.10">
    <property type="entry name" value="Lyase, Ornithine Decarboxylase, Chain A, domain 1"/>
    <property type="match status" value="1"/>
</dbReference>
<dbReference type="PROSITE" id="PS00395">
    <property type="entry name" value="ALANINE_RACEMASE"/>
    <property type="match status" value="1"/>
</dbReference>
<comment type="similarity">
    <text evidence="4">Belongs to the alanine racemase family.</text>
</comment>
<dbReference type="CDD" id="cd00430">
    <property type="entry name" value="PLPDE_III_AR"/>
    <property type="match status" value="1"/>
</dbReference>
<dbReference type="NCBIfam" id="TIGR00492">
    <property type="entry name" value="alr"/>
    <property type="match status" value="1"/>
</dbReference>
<accession>A0ABV7KKI6</accession>
<keyword evidence="3 4" id="KW-0413">Isomerase</keyword>
<evidence type="ECO:0000256" key="3">
    <source>
        <dbReference type="ARBA" id="ARBA00023235"/>
    </source>
</evidence>
<comment type="cofactor">
    <cofactor evidence="1 4">
        <name>pyridoxal 5'-phosphate</name>
        <dbReference type="ChEBI" id="CHEBI:597326"/>
    </cofactor>
</comment>
<dbReference type="EMBL" id="JBHRUJ010000001">
    <property type="protein sequence ID" value="MFC3209472.1"/>
    <property type="molecule type" value="Genomic_DNA"/>
</dbReference>
<dbReference type="Proteomes" id="UP001595625">
    <property type="component" value="Unassembled WGS sequence"/>
</dbReference>
<evidence type="ECO:0000259" key="5">
    <source>
        <dbReference type="SMART" id="SM01005"/>
    </source>
</evidence>
<evidence type="ECO:0000256" key="1">
    <source>
        <dbReference type="ARBA" id="ARBA00001933"/>
    </source>
</evidence>
<feature type="active site" description="Proton acceptor; specific for L-alanine" evidence="4">
    <location>
        <position position="265"/>
    </location>
</feature>
<dbReference type="SMART" id="SM01005">
    <property type="entry name" value="Ala_racemase_C"/>
    <property type="match status" value="1"/>
</dbReference>
<feature type="active site" description="Proton acceptor; specific for D-alanine" evidence="4">
    <location>
        <position position="38"/>
    </location>
</feature>
<comment type="catalytic activity">
    <reaction evidence="4">
        <text>L-alanine = D-alanine</text>
        <dbReference type="Rhea" id="RHEA:20249"/>
        <dbReference type="ChEBI" id="CHEBI:57416"/>
        <dbReference type="ChEBI" id="CHEBI:57972"/>
        <dbReference type="EC" id="5.1.1.1"/>
    </reaction>
</comment>
<dbReference type="EC" id="5.1.1.1" evidence="4"/>
<dbReference type="PANTHER" id="PTHR30511">
    <property type="entry name" value="ALANINE RACEMASE"/>
    <property type="match status" value="1"/>
</dbReference>
<dbReference type="InterPro" id="IPR001608">
    <property type="entry name" value="Ala_racemase_N"/>
</dbReference>
<name>A0ABV7KKI6_PLAOK</name>
<evidence type="ECO:0000313" key="6">
    <source>
        <dbReference type="EMBL" id="MFC3209472.1"/>
    </source>
</evidence>
<dbReference type="SUPFAM" id="SSF51419">
    <property type="entry name" value="PLP-binding barrel"/>
    <property type="match status" value="1"/>
</dbReference>
<keyword evidence="2 4" id="KW-0663">Pyridoxal phosphate</keyword>
<dbReference type="InterPro" id="IPR009006">
    <property type="entry name" value="Ala_racemase/Decarboxylase_C"/>
</dbReference>
<dbReference type="InterPro" id="IPR029066">
    <property type="entry name" value="PLP-binding_barrel"/>
</dbReference>
<reference evidence="7" key="1">
    <citation type="journal article" date="2019" name="Int. J. Syst. Evol. Microbiol.">
        <title>The Global Catalogue of Microorganisms (GCM) 10K type strain sequencing project: providing services to taxonomists for standard genome sequencing and annotation.</title>
        <authorList>
            <consortium name="The Broad Institute Genomics Platform"/>
            <consortium name="The Broad Institute Genome Sequencing Center for Infectious Disease"/>
            <person name="Wu L."/>
            <person name="Ma J."/>
        </authorList>
    </citation>
    <scope>NUCLEOTIDE SEQUENCE [LARGE SCALE GENOMIC DNA]</scope>
    <source>
        <strain evidence="7">CCM 320</strain>
    </source>
</reference>
<dbReference type="GO" id="GO:0008784">
    <property type="term" value="F:alanine racemase activity"/>
    <property type="evidence" value="ECO:0007669"/>
    <property type="project" value="UniProtKB-EC"/>
</dbReference>
<gene>
    <name evidence="6" type="primary">alr</name>
    <name evidence="6" type="ORF">ACFOEJ_00105</name>
</gene>
<dbReference type="Gene3D" id="3.20.20.10">
    <property type="entry name" value="Alanine racemase"/>
    <property type="match status" value="1"/>
</dbReference>
<feature type="binding site" evidence="4">
    <location>
        <position position="138"/>
    </location>
    <ligand>
        <name>substrate</name>
    </ligand>
</feature>
<dbReference type="PANTHER" id="PTHR30511:SF0">
    <property type="entry name" value="ALANINE RACEMASE, CATABOLIC-RELATED"/>
    <property type="match status" value="1"/>
</dbReference>
<evidence type="ECO:0000256" key="4">
    <source>
        <dbReference type="HAMAP-Rule" id="MF_01201"/>
    </source>
</evidence>
<dbReference type="InterPro" id="IPR000821">
    <property type="entry name" value="Ala_racemase"/>
</dbReference>
<comment type="function">
    <text evidence="4">Catalyzes the interconversion of L-alanine and D-alanine. May also act on other amino acids.</text>
</comment>
<dbReference type="Pfam" id="PF00842">
    <property type="entry name" value="Ala_racemase_C"/>
    <property type="match status" value="1"/>
</dbReference>
<evidence type="ECO:0000256" key="2">
    <source>
        <dbReference type="ARBA" id="ARBA00022898"/>
    </source>
</evidence>
<dbReference type="HAMAP" id="MF_01201">
    <property type="entry name" value="Ala_racemase"/>
    <property type="match status" value="1"/>
</dbReference>
<feature type="domain" description="Alanine racemase C-terminal" evidence="5">
    <location>
        <begin position="244"/>
        <end position="369"/>
    </location>
</feature>
<proteinExistence type="inferred from homology"/>
<dbReference type="InterPro" id="IPR011079">
    <property type="entry name" value="Ala_racemase_C"/>
</dbReference>
<comment type="pathway">
    <text evidence="4">Amino-acid biosynthesis; D-alanine biosynthesis; D-alanine from L-alanine: step 1/1.</text>
</comment>
<dbReference type="SUPFAM" id="SSF50621">
    <property type="entry name" value="Alanine racemase C-terminal domain-like"/>
    <property type="match status" value="1"/>
</dbReference>
<dbReference type="Pfam" id="PF01168">
    <property type="entry name" value="Ala_racemase_N"/>
    <property type="match status" value="1"/>
</dbReference>
<comment type="caution">
    <text evidence="6">The sequence shown here is derived from an EMBL/GenBank/DDBJ whole genome shotgun (WGS) entry which is preliminary data.</text>
</comment>
<dbReference type="RefSeq" id="WP_117313407.1">
    <property type="nucleotide sequence ID" value="NZ_CAXIAC010000008.1"/>
</dbReference>
<evidence type="ECO:0000313" key="7">
    <source>
        <dbReference type="Proteomes" id="UP001595625"/>
    </source>
</evidence>
<organism evidence="6 7">
    <name type="scientific">Planomicrobium okeanokoites</name>
    <name type="common">Planococcus okeanokoites</name>
    <name type="synonym">Flavobacterium okeanokoites</name>
    <dbReference type="NCBI Taxonomy" id="244"/>
    <lineage>
        <taxon>Bacteria</taxon>
        <taxon>Bacillati</taxon>
        <taxon>Bacillota</taxon>
        <taxon>Bacilli</taxon>
        <taxon>Bacillales</taxon>
        <taxon>Caryophanaceae</taxon>
        <taxon>Planomicrobium</taxon>
    </lineage>
</organism>
<feature type="binding site" evidence="4">
    <location>
        <position position="312"/>
    </location>
    <ligand>
        <name>substrate</name>
    </ligand>
</feature>
<dbReference type="PRINTS" id="PR00992">
    <property type="entry name" value="ALARACEMASE"/>
</dbReference>